<proteinExistence type="predicted"/>
<evidence type="ECO:0000313" key="4">
    <source>
        <dbReference type="Proteomes" id="UP001515480"/>
    </source>
</evidence>
<dbReference type="EMBL" id="JBGBPQ010000016">
    <property type="protein sequence ID" value="KAL1508499.1"/>
    <property type="molecule type" value="Genomic_DNA"/>
</dbReference>
<evidence type="ECO:0000313" key="3">
    <source>
        <dbReference type="EMBL" id="KAL1508499.1"/>
    </source>
</evidence>
<dbReference type="InterPro" id="IPR038665">
    <property type="entry name" value="Voltage-dep_anion_channel_sf"/>
</dbReference>
<feature type="transmembrane region" description="Helical" evidence="2">
    <location>
        <begin position="294"/>
        <end position="315"/>
    </location>
</feature>
<accession>A0AB34IY12</accession>
<organism evidence="3 4">
    <name type="scientific">Prymnesium parvum</name>
    <name type="common">Toxic golden alga</name>
    <dbReference type="NCBI Taxonomy" id="97485"/>
    <lineage>
        <taxon>Eukaryota</taxon>
        <taxon>Haptista</taxon>
        <taxon>Haptophyta</taxon>
        <taxon>Prymnesiophyceae</taxon>
        <taxon>Prymnesiales</taxon>
        <taxon>Prymnesiaceae</taxon>
        <taxon>Prymnesium</taxon>
    </lineage>
</organism>
<gene>
    <name evidence="3" type="ORF">AB1Y20_004600</name>
</gene>
<evidence type="ECO:0000256" key="2">
    <source>
        <dbReference type="SAM" id="Phobius"/>
    </source>
</evidence>
<feature type="transmembrane region" description="Helical" evidence="2">
    <location>
        <begin position="264"/>
        <end position="282"/>
    </location>
</feature>
<feature type="transmembrane region" description="Helical" evidence="2">
    <location>
        <begin position="231"/>
        <end position="252"/>
    </location>
</feature>
<dbReference type="AlphaFoldDB" id="A0AB34IY12"/>
<name>A0AB34IY12_PRYPA</name>
<feature type="transmembrane region" description="Helical" evidence="2">
    <location>
        <begin position="133"/>
        <end position="159"/>
    </location>
</feature>
<reference evidence="3 4" key="1">
    <citation type="journal article" date="2024" name="Science">
        <title>Giant polyketide synthase enzymes in the biosynthesis of giant marine polyether toxins.</title>
        <authorList>
            <person name="Fallon T.R."/>
            <person name="Shende V.V."/>
            <person name="Wierzbicki I.H."/>
            <person name="Pendleton A.L."/>
            <person name="Watervoot N.F."/>
            <person name="Auber R.P."/>
            <person name="Gonzalez D.J."/>
            <person name="Wisecaver J.H."/>
            <person name="Moore B.S."/>
        </authorList>
    </citation>
    <scope>NUCLEOTIDE SEQUENCE [LARGE SCALE GENOMIC DNA]</scope>
    <source>
        <strain evidence="3 4">12B1</strain>
    </source>
</reference>
<evidence type="ECO:0008006" key="5">
    <source>
        <dbReference type="Google" id="ProtNLM"/>
    </source>
</evidence>
<feature type="region of interest" description="Disordered" evidence="1">
    <location>
        <begin position="440"/>
        <end position="460"/>
    </location>
</feature>
<feature type="compositionally biased region" description="Polar residues" evidence="1">
    <location>
        <begin position="440"/>
        <end position="453"/>
    </location>
</feature>
<keyword evidence="4" id="KW-1185">Reference proteome</keyword>
<protein>
    <recommendedName>
        <fullName evidence="5">Mannosyltransferase</fullName>
    </recommendedName>
</protein>
<evidence type="ECO:0000256" key="1">
    <source>
        <dbReference type="SAM" id="MobiDB-lite"/>
    </source>
</evidence>
<feature type="transmembrane region" description="Helical" evidence="2">
    <location>
        <begin position="195"/>
        <end position="219"/>
    </location>
</feature>
<keyword evidence="2" id="KW-0812">Transmembrane</keyword>
<sequence length="460" mass="50610">MASAFVARAGCLKGCCRPRCCLCKLGHLPVQSGGIALNLVATAGLLDTLSNTHPQHRWLLQPVHSVLMSESLLLQTICLVRMLCLFEFAHGMWRSTLLYEISSRRVISSHSALLFSIQLLGSQLYRYSEAHEYGLGGLICGVIYASVAMNCGLNLLFLVLCLLRRQPVEPFWFPATVSVAGLAVIGKVIGAPTWLTYASLGAGCVFTAVLWPLCAYRVLWYSRVVAPDPSVFILMAPIPFVTIAMFACRPHPNEPLLGPVGKNIFFVLNTVNVILAFVCAFQRRSALRRTLWPMSPLWASITFPLASNCSVAIFYANEYSAQRTDSWATIASTYWARVLIPLTLVIIPVVDLLWMVHLPNWFCFNPPTRSPSIGRFYVSSDVPRDDGRSSDVASSLAMENCRTGVLSQICVELQENVHASSNTRHPGGDDMTAERPIALSTSRDNLLEQTGRSPGSDLEV</sequence>
<feature type="transmembrane region" description="Helical" evidence="2">
    <location>
        <begin position="335"/>
        <end position="356"/>
    </location>
</feature>
<keyword evidence="2" id="KW-0472">Membrane</keyword>
<feature type="transmembrane region" description="Helical" evidence="2">
    <location>
        <begin position="171"/>
        <end position="189"/>
    </location>
</feature>
<keyword evidence="2" id="KW-1133">Transmembrane helix</keyword>
<dbReference type="Proteomes" id="UP001515480">
    <property type="component" value="Unassembled WGS sequence"/>
</dbReference>
<dbReference type="Gene3D" id="1.50.10.150">
    <property type="entry name" value="Voltage-dependent anion channel"/>
    <property type="match status" value="1"/>
</dbReference>
<comment type="caution">
    <text evidence="3">The sequence shown here is derived from an EMBL/GenBank/DDBJ whole genome shotgun (WGS) entry which is preliminary data.</text>
</comment>